<dbReference type="Gene3D" id="2.30.30.110">
    <property type="match status" value="1"/>
</dbReference>
<dbReference type="InterPro" id="IPR003477">
    <property type="entry name" value="PemK-like"/>
</dbReference>
<evidence type="ECO:0000313" key="3">
    <source>
        <dbReference type="EMBL" id="CAA9298991.1"/>
    </source>
</evidence>
<dbReference type="AlphaFoldDB" id="A0A6J4KA44"/>
<proteinExistence type="inferred from homology"/>
<gene>
    <name evidence="3" type="ORF">AVDCRST_MAG63-5041</name>
</gene>
<evidence type="ECO:0000256" key="1">
    <source>
        <dbReference type="ARBA" id="ARBA00007521"/>
    </source>
</evidence>
<sequence>MDFPGVTGVKRRPAVVVSSDVYHAARPDVIVGLITSQTAVTFGPTDYVLQDWAGAGLRVPSAFRSFLVTLPPSAHPAFVGHLSEQDWEAVRARVKAALAPLDGPGPSPAPPAPSP</sequence>
<evidence type="ECO:0000256" key="2">
    <source>
        <dbReference type="ARBA" id="ARBA00022649"/>
    </source>
</evidence>
<accession>A0A6J4KA44</accession>
<evidence type="ECO:0008006" key="4">
    <source>
        <dbReference type="Google" id="ProtNLM"/>
    </source>
</evidence>
<reference evidence="3" key="1">
    <citation type="submission" date="2020-02" db="EMBL/GenBank/DDBJ databases">
        <authorList>
            <person name="Meier V. D."/>
        </authorList>
    </citation>
    <scope>NUCLEOTIDE SEQUENCE</scope>
    <source>
        <strain evidence="3">AVDCRST_MAG63</strain>
    </source>
</reference>
<dbReference type="GO" id="GO:0003677">
    <property type="term" value="F:DNA binding"/>
    <property type="evidence" value="ECO:0007669"/>
    <property type="project" value="InterPro"/>
</dbReference>
<name>A0A6J4KA44_9BACT</name>
<protein>
    <recommendedName>
        <fullName evidence="4">Transcriptional modulator of MazE/toxin, MazF</fullName>
    </recommendedName>
</protein>
<dbReference type="Pfam" id="PF02452">
    <property type="entry name" value="PemK_toxin"/>
    <property type="match status" value="1"/>
</dbReference>
<keyword evidence="2" id="KW-1277">Toxin-antitoxin system</keyword>
<comment type="similarity">
    <text evidence="1">Belongs to the PemK/MazF family.</text>
</comment>
<dbReference type="EMBL" id="CADCTO010000702">
    <property type="protein sequence ID" value="CAA9298991.1"/>
    <property type="molecule type" value="Genomic_DNA"/>
</dbReference>
<dbReference type="InterPro" id="IPR011067">
    <property type="entry name" value="Plasmid_toxin/cell-grow_inhib"/>
</dbReference>
<organism evidence="3">
    <name type="scientific">uncultured Armatimonadetes bacterium</name>
    <dbReference type="NCBI Taxonomy" id="157466"/>
    <lineage>
        <taxon>Bacteria</taxon>
        <taxon>Bacillati</taxon>
        <taxon>Armatimonadota</taxon>
        <taxon>environmental samples</taxon>
    </lineage>
</organism>
<dbReference type="SUPFAM" id="SSF50118">
    <property type="entry name" value="Cell growth inhibitor/plasmid maintenance toxic component"/>
    <property type="match status" value="1"/>
</dbReference>